<evidence type="ECO:0000313" key="6">
    <source>
        <dbReference type="Proteomes" id="UP000567922"/>
    </source>
</evidence>
<dbReference type="PANTHER" id="PTHR44196">
    <property type="entry name" value="DEHYDROGENASE/REDUCTASE SDR FAMILY MEMBER 7B"/>
    <property type="match status" value="1"/>
</dbReference>
<dbReference type="GO" id="GO:0016491">
    <property type="term" value="F:oxidoreductase activity"/>
    <property type="evidence" value="ECO:0007669"/>
    <property type="project" value="UniProtKB-KW"/>
</dbReference>
<evidence type="ECO:0000259" key="4">
    <source>
        <dbReference type="SMART" id="SM00822"/>
    </source>
</evidence>
<evidence type="ECO:0000256" key="1">
    <source>
        <dbReference type="ARBA" id="ARBA00006484"/>
    </source>
</evidence>
<dbReference type="InterPro" id="IPR057326">
    <property type="entry name" value="KR_dom"/>
</dbReference>
<dbReference type="GO" id="GO:0016020">
    <property type="term" value="C:membrane"/>
    <property type="evidence" value="ECO:0007669"/>
    <property type="project" value="TreeGrafter"/>
</dbReference>
<dbReference type="NCBIfam" id="NF005878">
    <property type="entry name" value="PRK07825.1"/>
    <property type="match status" value="1"/>
</dbReference>
<sequence>MSTPLAGRVVAITGGARGIGYATAKHLIAQGAKVAIGDIDEAQLKTAADDLGTVAHKRLDVTDAESFKEFFAFVEAQAGPVDVLINNAGIMPVGLVIDEDETIVRRMFEINVFGVITGTKIALRSMLPHGAGQIINIASLAGEMTFPGLASYCGTKHAVLGFSDSVRKEVRGSGVTVSCILPTITNTQLASGAKGIRGIRTAEPEEIAAAIARVIEKPVPRTRVTGLAGSLVRAQHFFPHGFYERIGRLLGADTQFVTDLDVTARRDYEDRARHS</sequence>
<dbReference type="SMART" id="SM00822">
    <property type="entry name" value="PKS_KR"/>
    <property type="match status" value="1"/>
</dbReference>
<dbReference type="Pfam" id="PF00106">
    <property type="entry name" value="adh_short"/>
    <property type="match status" value="1"/>
</dbReference>
<dbReference type="InterPro" id="IPR002347">
    <property type="entry name" value="SDR_fam"/>
</dbReference>
<dbReference type="Proteomes" id="UP000567922">
    <property type="component" value="Unassembled WGS sequence"/>
</dbReference>
<dbReference type="AlphaFoldDB" id="A0A839RJ57"/>
<dbReference type="PRINTS" id="PR00081">
    <property type="entry name" value="GDHRDH"/>
</dbReference>
<comment type="caution">
    <text evidence="5">The sequence shown here is derived from an EMBL/GenBank/DDBJ whole genome shotgun (WGS) entry which is preliminary data.</text>
</comment>
<organism evidence="5 6">
    <name type="scientific">Hoyosella altamirensis</name>
    <dbReference type="NCBI Taxonomy" id="616997"/>
    <lineage>
        <taxon>Bacteria</taxon>
        <taxon>Bacillati</taxon>
        <taxon>Actinomycetota</taxon>
        <taxon>Actinomycetes</taxon>
        <taxon>Mycobacteriales</taxon>
        <taxon>Hoyosellaceae</taxon>
        <taxon>Hoyosella</taxon>
    </lineage>
</organism>
<dbReference type="OrthoDB" id="9775296at2"/>
<reference evidence="5 6" key="1">
    <citation type="submission" date="2020-08" db="EMBL/GenBank/DDBJ databases">
        <title>Sequencing the genomes of 1000 actinobacteria strains.</title>
        <authorList>
            <person name="Klenk H.-P."/>
        </authorList>
    </citation>
    <scope>NUCLEOTIDE SEQUENCE [LARGE SCALE GENOMIC DNA]</scope>
    <source>
        <strain evidence="5 6">DSM 45258</strain>
    </source>
</reference>
<evidence type="ECO:0000313" key="5">
    <source>
        <dbReference type="EMBL" id="MBB3036705.1"/>
    </source>
</evidence>
<name>A0A839RJ57_9ACTN</name>
<dbReference type="Gene3D" id="3.40.50.720">
    <property type="entry name" value="NAD(P)-binding Rossmann-like Domain"/>
    <property type="match status" value="1"/>
</dbReference>
<keyword evidence="6" id="KW-1185">Reference proteome</keyword>
<keyword evidence="2" id="KW-0560">Oxidoreductase</keyword>
<proteinExistence type="inferred from homology"/>
<evidence type="ECO:0000256" key="2">
    <source>
        <dbReference type="ARBA" id="ARBA00023002"/>
    </source>
</evidence>
<dbReference type="InterPro" id="IPR020904">
    <property type="entry name" value="Sc_DH/Rdtase_CS"/>
</dbReference>
<dbReference type="SUPFAM" id="SSF51735">
    <property type="entry name" value="NAD(P)-binding Rossmann-fold domains"/>
    <property type="match status" value="1"/>
</dbReference>
<dbReference type="PRINTS" id="PR00080">
    <property type="entry name" value="SDRFAMILY"/>
</dbReference>
<feature type="domain" description="Ketoreductase" evidence="4">
    <location>
        <begin position="8"/>
        <end position="183"/>
    </location>
</feature>
<dbReference type="InterPro" id="IPR036291">
    <property type="entry name" value="NAD(P)-bd_dom_sf"/>
</dbReference>
<dbReference type="RefSeq" id="WP_064440887.1">
    <property type="nucleotide sequence ID" value="NZ_BDDI01000010.1"/>
</dbReference>
<dbReference type="PANTHER" id="PTHR44196:SF1">
    <property type="entry name" value="DEHYDROGENASE_REDUCTASE SDR FAMILY MEMBER 7B"/>
    <property type="match status" value="1"/>
</dbReference>
<dbReference type="PROSITE" id="PS00061">
    <property type="entry name" value="ADH_SHORT"/>
    <property type="match status" value="1"/>
</dbReference>
<dbReference type="CDD" id="cd05233">
    <property type="entry name" value="SDR_c"/>
    <property type="match status" value="1"/>
</dbReference>
<protein>
    <recommendedName>
        <fullName evidence="4">Ketoreductase domain-containing protein</fullName>
    </recommendedName>
</protein>
<accession>A0A839RJ57</accession>
<dbReference type="EMBL" id="JACHWS010000001">
    <property type="protein sequence ID" value="MBB3036705.1"/>
    <property type="molecule type" value="Genomic_DNA"/>
</dbReference>
<comment type="similarity">
    <text evidence="1 3">Belongs to the short-chain dehydrogenases/reductases (SDR) family.</text>
</comment>
<gene>
    <name evidence="5" type="ORF">FHU29_001139</name>
</gene>
<evidence type="ECO:0000256" key="3">
    <source>
        <dbReference type="RuleBase" id="RU000363"/>
    </source>
</evidence>